<feature type="region of interest" description="Disordered" evidence="1">
    <location>
        <begin position="442"/>
        <end position="494"/>
    </location>
</feature>
<feature type="region of interest" description="Disordered" evidence="1">
    <location>
        <begin position="330"/>
        <end position="422"/>
    </location>
</feature>
<feature type="compositionally biased region" description="Low complexity" evidence="1">
    <location>
        <begin position="330"/>
        <end position="340"/>
    </location>
</feature>
<feature type="compositionally biased region" description="Basic and acidic residues" evidence="1">
    <location>
        <begin position="466"/>
        <end position="479"/>
    </location>
</feature>
<reference evidence="2" key="1">
    <citation type="submission" date="2014-11" db="EMBL/GenBank/DDBJ databases">
        <authorList>
            <person name="Otto D Thomas"/>
            <person name="Naeem Raeece"/>
        </authorList>
    </citation>
    <scope>NUCLEOTIDE SEQUENCE</scope>
</reference>
<feature type="region of interest" description="Disordered" evidence="1">
    <location>
        <begin position="528"/>
        <end position="553"/>
    </location>
</feature>
<dbReference type="VEuPathDB" id="CryptoDB:Cvel_26271"/>
<feature type="compositionally biased region" description="Polar residues" evidence="1">
    <location>
        <begin position="446"/>
        <end position="457"/>
    </location>
</feature>
<evidence type="ECO:0000256" key="1">
    <source>
        <dbReference type="SAM" id="MobiDB-lite"/>
    </source>
</evidence>
<feature type="compositionally biased region" description="Polar residues" evidence="1">
    <location>
        <begin position="188"/>
        <end position="200"/>
    </location>
</feature>
<accession>A0A0G4HCQ7</accession>
<dbReference type="AlphaFoldDB" id="A0A0G4HCQ7"/>
<feature type="region of interest" description="Disordered" evidence="1">
    <location>
        <begin position="130"/>
        <end position="172"/>
    </location>
</feature>
<dbReference type="EMBL" id="CDMZ01002313">
    <property type="protein sequence ID" value="CEM41819.1"/>
    <property type="molecule type" value="Genomic_DNA"/>
</dbReference>
<feature type="compositionally biased region" description="Polar residues" evidence="1">
    <location>
        <begin position="394"/>
        <end position="412"/>
    </location>
</feature>
<sequence length="593" mass="63004">MTTPLPQPCGAKGTHFVLLVDSSSTDSTSNLVFSLDCLDEFVQQQSNWKPIPKPSQVQEDTHEPSPRLTICAFNNETLMFCENEDTDAVPLGDGSAMRTALISSSEKGSRDPFALTKALSAVIPKVDQILKDASDPNKEEEEGEVPTASVKKQNPDSQDSGQTQQPNPQTSEVLLSRPQVIFVVLSGSQDAQREGSQSEGQTDRLGEENSMFPSVSSLQSLIEARQSRGWVFLLFGLGINSREVSKTAHDLGLPLSSAFVAPNPQFALQAAGVAAAVIRNQNFLLCHFLTMHQTQMQKDPSLLPFKFPPFPSWSQLLTAFVAVTLAPQPESSPVVQSSHPGMQGPVPGSEVVDGEKEREEQKAEEESGTAEEAERQKSGGKGTAEGDHRVRDSFPSQTAGSRETTKLASLSDSTATVPSVSVSGSVLPSGLTGLSNLPPDPASGAVSISSPPVSSLNPDAAPFFCPEEKKGKGGTKESAGHLSAQARPFVPTHTASSSFSDRVFSAGPFPRFAGPSPAADAGPVFSARNAQREGAGPEGRGRPGNAPGFCPPPTDRCAEGCRTGGVSTSFLPDWRLCVSFLPDWRWCASFLRD</sequence>
<name>A0A0G4HCQ7_9ALVE</name>
<organism evidence="2">
    <name type="scientific">Chromera velia CCMP2878</name>
    <dbReference type="NCBI Taxonomy" id="1169474"/>
    <lineage>
        <taxon>Eukaryota</taxon>
        <taxon>Sar</taxon>
        <taxon>Alveolata</taxon>
        <taxon>Colpodellida</taxon>
        <taxon>Chromeraceae</taxon>
        <taxon>Chromera</taxon>
    </lineage>
</organism>
<gene>
    <name evidence="2" type="ORF">Cvel_26271</name>
</gene>
<protein>
    <submittedName>
        <fullName evidence="2">Uncharacterized protein</fullName>
    </submittedName>
</protein>
<evidence type="ECO:0000313" key="2">
    <source>
        <dbReference type="EMBL" id="CEM41819.1"/>
    </source>
</evidence>
<feature type="compositionally biased region" description="Low complexity" evidence="1">
    <location>
        <begin position="413"/>
        <end position="422"/>
    </location>
</feature>
<feature type="compositionally biased region" description="Basic and acidic residues" evidence="1">
    <location>
        <begin position="353"/>
        <end position="365"/>
    </location>
</feature>
<proteinExistence type="predicted"/>
<feature type="region of interest" description="Disordered" evidence="1">
    <location>
        <begin position="188"/>
        <end position="209"/>
    </location>
</feature>
<feature type="compositionally biased region" description="Polar residues" evidence="1">
    <location>
        <begin position="150"/>
        <end position="172"/>
    </location>
</feature>